<dbReference type="EMBL" id="AILX01000007">
    <property type="protein sequence ID" value="EJF85816.1"/>
    <property type="molecule type" value="Genomic_DNA"/>
</dbReference>
<dbReference type="HOGENOM" id="CLU_1431975_0_0_5"/>
<accession>J0QJR3</accession>
<organism evidence="1 2">
    <name type="scientific">Cardidatus Bartonella washoeensis 085-0475</name>
    <dbReference type="NCBI Taxonomy" id="1094564"/>
    <lineage>
        <taxon>Bacteria</taxon>
        <taxon>Pseudomonadati</taxon>
        <taxon>Pseudomonadota</taxon>
        <taxon>Alphaproteobacteria</taxon>
        <taxon>Hyphomicrobiales</taxon>
        <taxon>Bartonellaceae</taxon>
        <taxon>Bartonella</taxon>
    </lineage>
</organism>
<evidence type="ECO:0000313" key="1">
    <source>
        <dbReference type="EMBL" id="EJF85816.1"/>
    </source>
</evidence>
<dbReference type="OrthoDB" id="7926502at2"/>
<dbReference type="AlphaFoldDB" id="J0QJR3"/>
<proteinExistence type="predicted"/>
<dbReference type="PATRIC" id="fig|1094564.3.peg.935"/>
<comment type="caution">
    <text evidence="1">The sequence shown here is derived from an EMBL/GenBank/DDBJ whole genome shotgun (WGS) entry which is preliminary data.</text>
</comment>
<dbReference type="RefSeq" id="WP_006925617.1">
    <property type="nucleotide sequence ID" value="NZ_JH725101.1"/>
</dbReference>
<reference evidence="1 2" key="1">
    <citation type="submission" date="2012-03" db="EMBL/GenBank/DDBJ databases">
        <title>The Genome Sequence of Bartonella washoensis 085-0475.</title>
        <authorList>
            <consortium name="The Broad Institute Genome Sequencing Platform"/>
            <consortium name="The Broad Institute Genome Sequencing Center for Infectious Disease"/>
            <person name="Feldgarden M."/>
            <person name="Kirby J."/>
            <person name="Kosoy M."/>
            <person name="Birtles R."/>
            <person name="Probert W.S."/>
            <person name="Chiaraviglio L."/>
            <person name="Young S.K."/>
            <person name="Zeng Q."/>
            <person name="Gargeya S."/>
            <person name="Fitzgerald M."/>
            <person name="Haas B."/>
            <person name="Abouelleil A."/>
            <person name="Alvarado L."/>
            <person name="Arachchi H.M."/>
            <person name="Berlin A."/>
            <person name="Chapman S.B."/>
            <person name="Gearin G."/>
            <person name="Goldberg J."/>
            <person name="Griggs A."/>
            <person name="Gujja S."/>
            <person name="Hansen M."/>
            <person name="Heiman D."/>
            <person name="Howarth C."/>
            <person name="Larimer J."/>
            <person name="Lui A."/>
            <person name="MacDonald P.J.P."/>
            <person name="McCowen C."/>
            <person name="Montmayeur A."/>
            <person name="Murphy C."/>
            <person name="Neiman D."/>
            <person name="Pearson M."/>
            <person name="Priest M."/>
            <person name="Roberts A."/>
            <person name="Saif S."/>
            <person name="Shea T."/>
            <person name="Sisk P."/>
            <person name="Stolte C."/>
            <person name="Sykes S."/>
            <person name="Wortman J."/>
            <person name="Nusbaum C."/>
            <person name="Birren B."/>
        </authorList>
    </citation>
    <scope>NUCLEOTIDE SEQUENCE [LARGE SCALE GENOMIC DNA]</scope>
    <source>
        <strain evidence="1 2">085-0475</strain>
    </source>
</reference>
<evidence type="ECO:0000313" key="2">
    <source>
        <dbReference type="Proteomes" id="UP000002646"/>
    </source>
</evidence>
<dbReference type="Proteomes" id="UP000002646">
    <property type="component" value="Unassembled WGS sequence"/>
</dbReference>
<protein>
    <submittedName>
        <fullName evidence="1">Uncharacterized protein</fullName>
    </submittedName>
</protein>
<sequence>MCTVIFRALSSIILFGYTKVKNLNEDNKLYQTYIIKNTKSSCSVFLFRNKMEIAKEYVEVFTTKLKHVTPTEYVKGQFWKYLIELRTDPPKFDILKHYHIAFVLGGHFANLWQDDREKSTLVSNNLKERLKIFQANAIKYDAAWNNLEGIFLLAKFATNIDDPMFDYAKNFYLLQMALFEKRKLWGQKE</sequence>
<name>J0QJR3_9HYPH</name>
<gene>
    <name evidence="1" type="ORF">MCW_00803</name>
</gene>